<dbReference type="PANTHER" id="PTHR13789">
    <property type="entry name" value="MONOOXYGENASE"/>
    <property type="match status" value="1"/>
</dbReference>
<evidence type="ECO:0000259" key="6">
    <source>
        <dbReference type="Pfam" id="PF01494"/>
    </source>
</evidence>
<keyword evidence="8" id="KW-1185">Reference proteome</keyword>
<protein>
    <submittedName>
        <fullName evidence="7">Salicylate hydroxylase</fullName>
    </submittedName>
</protein>
<keyword evidence="3" id="KW-0274">FAD</keyword>
<dbReference type="PANTHER" id="PTHR13789:SF309">
    <property type="entry name" value="PUTATIVE (AFU_ORTHOLOGUE AFUA_6G14510)-RELATED"/>
    <property type="match status" value="1"/>
</dbReference>
<dbReference type="InterPro" id="IPR002938">
    <property type="entry name" value="FAD-bd"/>
</dbReference>
<evidence type="ECO:0000256" key="4">
    <source>
        <dbReference type="ARBA" id="ARBA00023002"/>
    </source>
</evidence>
<dbReference type="InterPro" id="IPR050493">
    <property type="entry name" value="FAD-dep_Monooxygenase_BioMet"/>
</dbReference>
<dbReference type="GO" id="GO:0071949">
    <property type="term" value="F:FAD binding"/>
    <property type="evidence" value="ECO:0007669"/>
    <property type="project" value="InterPro"/>
</dbReference>
<sequence>MSKSMDIIILGGGIAGLTTALSLTKFTCPPPNITLYEIRPEPATIGGAVNLTPNALRLLSHLGALQEMQSAGYGAECPAVEVFDLYTNVKIAESSFQGAQGKGLGDPPFTALRITRGEALKGVLAAIEKHPNIRLICGKKTVDVSEDDSGVSITFEDSDTARADVLIGCDGIHSVTRLKHVEPERKAIYSGICNAFGFAPRRKINDAGDYAPTHFQVSGMNFGRRGMLLTSFHNQVRDSIYVGALMQVPEVADHNGWKAAGVDAQKTRSEMLERYNGAANPYIAHWIEDAHDLYLWPVFTLPKGGKWATQRVMLIGDSAHAMPPQGESTGIVFEDGVLFSRCLAKWMQSRRGEGVPVKEAFDAYEKLRRARIDIAFDESQSVVKTVQDTPWWGHKIKMNVVPWYLWWTKGYREKHFVEDVTRCDIGY</sequence>
<comment type="similarity">
    <text evidence="1">Belongs to the paxM FAD-dependent monooxygenase family.</text>
</comment>
<dbReference type="SUPFAM" id="SSF51905">
    <property type="entry name" value="FAD/NAD(P)-binding domain"/>
    <property type="match status" value="1"/>
</dbReference>
<dbReference type="InterPro" id="IPR036188">
    <property type="entry name" value="FAD/NAD-bd_sf"/>
</dbReference>
<organism evidence="7 8">
    <name type="scientific">Pyrenophora seminiperda CCB06</name>
    <dbReference type="NCBI Taxonomy" id="1302712"/>
    <lineage>
        <taxon>Eukaryota</taxon>
        <taxon>Fungi</taxon>
        <taxon>Dikarya</taxon>
        <taxon>Ascomycota</taxon>
        <taxon>Pezizomycotina</taxon>
        <taxon>Dothideomycetes</taxon>
        <taxon>Pleosporomycetidae</taxon>
        <taxon>Pleosporales</taxon>
        <taxon>Pleosporineae</taxon>
        <taxon>Pleosporaceae</taxon>
        <taxon>Pyrenophora</taxon>
    </lineage>
</organism>
<dbReference type="GO" id="GO:0004497">
    <property type="term" value="F:monooxygenase activity"/>
    <property type="evidence" value="ECO:0007669"/>
    <property type="project" value="UniProtKB-KW"/>
</dbReference>
<keyword evidence="4" id="KW-0560">Oxidoreductase</keyword>
<evidence type="ECO:0000256" key="2">
    <source>
        <dbReference type="ARBA" id="ARBA00022630"/>
    </source>
</evidence>
<evidence type="ECO:0000313" key="8">
    <source>
        <dbReference type="Proteomes" id="UP000265663"/>
    </source>
</evidence>
<keyword evidence="2" id="KW-0285">Flavoprotein</keyword>
<feature type="domain" description="FAD-binding" evidence="6">
    <location>
        <begin position="5"/>
        <end position="177"/>
    </location>
</feature>
<dbReference type="EMBL" id="KE747843">
    <property type="protein sequence ID" value="RMZ74151.1"/>
    <property type="molecule type" value="Genomic_DNA"/>
</dbReference>
<dbReference type="Gene3D" id="3.50.50.60">
    <property type="entry name" value="FAD/NAD(P)-binding domain"/>
    <property type="match status" value="1"/>
</dbReference>
<evidence type="ECO:0000256" key="3">
    <source>
        <dbReference type="ARBA" id="ARBA00022827"/>
    </source>
</evidence>
<dbReference type="AlphaFoldDB" id="A0A3M7MHZ8"/>
<dbReference type="OrthoDB" id="16820at2759"/>
<dbReference type="Proteomes" id="UP000265663">
    <property type="component" value="Unassembled WGS sequence"/>
</dbReference>
<name>A0A3M7MHZ8_9PLEO</name>
<accession>A0A3M7MHZ8</accession>
<keyword evidence="5" id="KW-0503">Monooxygenase</keyword>
<evidence type="ECO:0000256" key="5">
    <source>
        <dbReference type="ARBA" id="ARBA00023033"/>
    </source>
</evidence>
<proteinExistence type="inferred from homology"/>
<evidence type="ECO:0000256" key="1">
    <source>
        <dbReference type="ARBA" id="ARBA00007992"/>
    </source>
</evidence>
<dbReference type="PRINTS" id="PR00420">
    <property type="entry name" value="RNGMNOXGNASE"/>
</dbReference>
<reference evidence="7 8" key="1">
    <citation type="journal article" date="2014" name="PLoS ONE">
        <title>De novo Genome Assembly of the Fungal Plant Pathogen Pyrenophora semeniperda.</title>
        <authorList>
            <person name="Soliai M.M."/>
            <person name="Meyer S.E."/>
            <person name="Udall J.A."/>
            <person name="Elzinga D.E."/>
            <person name="Hermansen R.A."/>
            <person name="Bodily P.M."/>
            <person name="Hart A.A."/>
            <person name="Coleman C.E."/>
        </authorList>
    </citation>
    <scope>NUCLEOTIDE SEQUENCE [LARGE SCALE GENOMIC DNA]</scope>
    <source>
        <strain evidence="7 8">CCB06</strain>
        <tissue evidence="7">Mycelium</tissue>
    </source>
</reference>
<evidence type="ECO:0000313" key="7">
    <source>
        <dbReference type="EMBL" id="RMZ74151.1"/>
    </source>
</evidence>
<dbReference type="Pfam" id="PF01494">
    <property type="entry name" value="FAD_binding_3"/>
    <property type="match status" value="1"/>
</dbReference>
<gene>
    <name evidence="7" type="ORF">GMOD_00005011</name>
</gene>